<dbReference type="PANTHER" id="PTHR30126:SF25">
    <property type="entry name" value="HTH-TYPE TRANSCRIPTIONAL REGULATOR METR"/>
    <property type="match status" value="1"/>
</dbReference>
<dbReference type="Pfam" id="PF03466">
    <property type="entry name" value="LysR_substrate"/>
    <property type="match status" value="1"/>
</dbReference>
<comment type="caution">
    <text evidence="6">The sequence shown here is derived from an EMBL/GenBank/DDBJ whole genome shotgun (WGS) entry which is preliminary data.</text>
</comment>
<dbReference type="Gene3D" id="1.10.10.10">
    <property type="entry name" value="Winged helix-like DNA-binding domain superfamily/Winged helix DNA-binding domain"/>
    <property type="match status" value="1"/>
</dbReference>
<keyword evidence="3" id="KW-0238">DNA-binding</keyword>
<gene>
    <name evidence="6" type="primary">metR</name>
    <name evidence="6" type="ORF">GCM10011357_02530</name>
</gene>
<dbReference type="Pfam" id="PF00126">
    <property type="entry name" value="HTH_1"/>
    <property type="match status" value="1"/>
</dbReference>
<dbReference type="PANTHER" id="PTHR30126">
    <property type="entry name" value="HTH-TYPE TRANSCRIPTIONAL REGULATOR"/>
    <property type="match status" value="1"/>
</dbReference>
<keyword evidence="4" id="KW-0804">Transcription</keyword>
<dbReference type="InterPro" id="IPR005119">
    <property type="entry name" value="LysR_subst-bd"/>
</dbReference>
<accession>A0ABQ1QWM8</accession>
<dbReference type="InterPro" id="IPR000847">
    <property type="entry name" value="LysR_HTH_N"/>
</dbReference>
<dbReference type="RefSeq" id="WP_099033566.1">
    <property type="nucleotide sequence ID" value="NZ_BMGJ01000001.1"/>
</dbReference>
<evidence type="ECO:0000259" key="5">
    <source>
        <dbReference type="PROSITE" id="PS50931"/>
    </source>
</evidence>
<dbReference type="InterPro" id="IPR036390">
    <property type="entry name" value="WH_DNA-bd_sf"/>
</dbReference>
<organism evidence="6 7">
    <name type="scientific">Lacimicrobium alkaliphilum</name>
    <dbReference type="NCBI Taxonomy" id="1526571"/>
    <lineage>
        <taxon>Bacteria</taxon>
        <taxon>Pseudomonadati</taxon>
        <taxon>Pseudomonadota</taxon>
        <taxon>Gammaproteobacteria</taxon>
        <taxon>Alteromonadales</taxon>
        <taxon>Alteromonadaceae</taxon>
        <taxon>Lacimicrobium</taxon>
    </lineage>
</organism>
<evidence type="ECO:0000313" key="6">
    <source>
        <dbReference type="EMBL" id="GGD50104.1"/>
    </source>
</evidence>
<dbReference type="SUPFAM" id="SSF53850">
    <property type="entry name" value="Periplasmic binding protein-like II"/>
    <property type="match status" value="1"/>
</dbReference>
<evidence type="ECO:0000256" key="3">
    <source>
        <dbReference type="ARBA" id="ARBA00023125"/>
    </source>
</evidence>
<dbReference type="InterPro" id="IPR036388">
    <property type="entry name" value="WH-like_DNA-bd_sf"/>
</dbReference>
<protein>
    <submittedName>
        <fullName evidence="6">LysR family transcriptional regulator</fullName>
    </submittedName>
</protein>
<reference evidence="7" key="1">
    <citation type="journal article" date="2019" name="Int. J. Syst. Evol. Microbiol.">
        <title>The Global Catalogue of Microorganisms (GCM) 10K type strain sequencing project: providing services to taxonomists for standard genome sequencing and annotation.</title>
        <authorList>
            <consortium name="The Broad Institute Genomics Platform"/>
            <consortium name="The Broad Institute Genome Sequencing Center for Infectious Disease"/>
            <person name="Wu L."/>
            <person name="Ma J."/>
        </authorList>
    </citation>
    <scope>NUCLEOTIDE SEQUENCE [LARGE SCALE GENOMIC DNA]</scope>
    <source>
        <strain evidence="7">CGMCC 1.12923</strain>
    </source>
</reference>
<evidence type="ECO:0000256" key="2">
    <source>
        <dbReference type="ARBA" id="ARBA00023015"/>
    </source>
</evidence>
<comment type="similarity">
    <text evidence="1">Belongs to the LysR transcriptional regulatory family.</text>
</comment>
<dbReference type="EMBL" id="BMGJ01000001">
    <property type="protein sequence ID" value="GGD50104.1"/>
    <property type="molecule type" value="Genomic_DNA"/>
</dbReference>
<sequence length="304" mass="34487">MLELKHLKTMLALERGGNLVSASALLFMSHSALSHQLKELESRIGERLFERKTEPLRFTESGLMLLNLAREVIPRVTKVEAELKGGIDRVEELRIGIECHACFQWLLPAITEFNQRYADIRVDLQGENLFDGVTELERQSLDLLFTDDRVALDDLEYETLGEFELVLVMGLNDALASRHYIQPEDLKSRRLLTYPVPLAKLDVFRQFLQPAMCQPQSVKTVANSSVMLQMVAAGLGVAAVPDWLVKDFDRQQLLCIRPLGPKGLNKTLYGAYQAANRDKVQDFLPVVRRSFEALLTSRHQNPID</sequence>
<dbReference type="PROSITE" id="PS50931">
    <property type="entry name" value="HTH_LYSR"/>
    <property type="match status" value="1"/>
</dbReference>
<dbReference type="Proteomes" id="UP000614272">
    <property type="component" value="Unassembled WGS sequence"/>
</dbReference>
<feature type="domain" description="HTH lysR-type" evidence="5">
    <location>
        <begin position="2"/>
        <end position="59"/>
    </location>
</feature>
<keyword evidence="7" id="KW-1185">Reference proteome</keyword>
<name>A0ABQ1QWM8_9ALTE</name>
<keyword evidence="2" id="KW-0805">Transcription regulation</keyword>
<evidence type="ECO:0000313" key="7">
    <source>
        <dbReference type="Proteomes" id="UP000614272"/>
    </source>
</evidence>
<proteinExistence type="inferred from homology"/>
<dbReference type="SUPFAM" id="SSF46785">
    <property type="entry name" value="Winged helix' DNA-binding domain"/>
    <property type="match status" value="1"/>
</dbReference>
<evidence type="ECO:0000256" key="4">
    <source>
        <dbReference type="ARBA" id="ARBA00023163"/>
    </source>
</evidence>
<evidence type="ECO:0000256" key="1">
    <source>
        <dbReference type="ARBA" id="ARBA00009437"/>
    </source>
</evidence>
<dbReference type="Gene3D" id="3.40.190.10">
    <property type="entry name" value="Periplasmic binding protein-like II"/>
    <property type="match status" value="1"/>
</dbReference>